<evidence type="ECO:0000313" key="2">
    <source>
        <dbReference type="EMBL" id="MSR93439.1"/>
    </source>
</evidence>
<gene>
    <name evidence="2" type="ORF">FYJ34_03930</name>
</gene>
<dbReference type="EMBL" id="VULY01000018">
    <property type="protein sequence ID" value="MSR93439.1"/>
    <property type="molecule type" value="Genomic_DNA"/>
</dbReference>
<protein>
    <submittedName>
        <fullName evidence="2">DUF1837 domain-containing protein</fullName>
    </submittedName>
</protein>
<organism evidence="2 3">
    <name type="scientific">Suipraeoptans intestinalis</name>
    <dbReference type="NCBI Taxonomy" id="2606628"/>
    <lineage>
        <taxon>Bacteria</taxon>
        <taxon>Bacillati</taxon>
        <taxon>Bacillota</taxon>
        <taxon>Clostridia</taxon>
        <taxon>Lachnospirales</taxon>
        <taxon>Lachnospiraceae</taxon>
        <taxon>Suipraeoptans</taxon>
    </lineage>
</organism>
<evidence type="ECO:0000259" key="1">
    <source>
        <dbReference type="Pfam" id="PF08878"/>
    </source>
</evidence>
<reference evidence="2 3" key="1">
    <citation type="submission" date="2019-08" db="EMBL/GenBank/DDBJ databases">
        <title>In-depth cultivation of the pig gut microbiome towards novel bacterial diversity and tailored functional studies.</title>
        <authorList>
            <person name="Wylensek D."/>
            <person name="Hitch T.C.A."/>
            <person name="Clavel T."/>
        </authorList>
    </citation>
    <scope>NUCLEOTIDE SEQUENCE [LARGE SCALE GENOMIC DNA]</scope>
    <source>
        <strain evidence="2 3">68-1-5</strain>
    </source>
</reference>
<accession>A0A6N7UYT4</accession>
<name>A0A6N7UYT4_9FIRM</name>
<dbReference type="AlphaFoldDB" id="A0A6N7UYT4"/>
<keyword evidence="3" id="KW-1185">Reference proteome</keyword>
<dbReference type="InterPro" id="IPR014976">
    <property type="entry name" value="AbpA_HamA_C"/>
</dbReference>
<comment type="caution">
    <text evidence="2">The sequence shown here is derived from an EMBL/GenBank/DDBJ whole genome shotgun (WGS) entry which is preliminary data.</text>
</comment>
<sequence>MVILEEKDILKRLIKNDSLFNMIGVVVKQYDILPNNKEHIGAYIEYQDIQELRDGFVEELSDTIVDWIYSSEKYKEIKKKLVKTGKSEASASQHISRKAKNKFRANKNSENILIQGQMGELLLYHFIQKCMKAVPLLRKMNIATSPDHERFGADAIHFKIENGKNIIILGEAKTYTSKYKFNEAFSDALDSILNTYNKHRSEVGLYVHEDFLDDEMNEIAEKYLNNTLKPVEIQLVSIVTYNELSNINKIDEYSIRNDIEKIIEERYRNYDNTKIDIIKNPILSRITYIVFPVWDLKELAGKFQKLI</sequence>
<dbReference type="Pfam" id="PF08878">
    <property type="entry name" value="HamA"/>
    <property type="match status" value="1"/>
</dbReference>
<evidence type="ECO:0000313" key="3">
    <source>
        <dbReference type="Proteomes" id="UP000434409"/>
    </source>
</evidence>
<dbReference type="Proteomes" id="UP000434409">
    <property type="component" value="Unassembled WGS sequence"/>
</dbReference>
<proteinExistence type="predicted"/>
<feature type="domain" description="Anti-bacteriophage protein A/HamA C-terminal" evidence="1">
    <location>
        <begin position="34"/>
        <end position="305"/>
    </location>
</feature>